<keyword evidence="3" id="KW-1185">Reference proteome</keyword>
<gene>
    <name evidence="2" type="ORF">PG997_010560</name>
</gene>
<reference evidence="2 3" key="1">
    <citation type="submission" date="2023-01" db="EMBL/GenBank/DDBJ databases">
        <title>Analysis of 21 Apiospora genomes using comparative genomics revels a genus with tremendous synthesis potential of carbohydrate active enzymes and secondary metabolites.</title>
        <authorList>
            <person name="Sorensen T."/>
        </authorList>
    </citation>
    <scope>NUCLEOTIDE SEQUENCE [LARGE SCALE GENOMIC DNA]</scope>
    <source>
        <strain evidence="2 3">CBS 114990</strain>
    </source>
</reference>
<dbReference type="GeneID" id="92047935"/>
<dbReference type="EMBL" id="JAQQWN010000008">
    <property type="protein sequence ID" value="KAK8070357.1"/>
    <property type="molecule type" value="Genomic_DNA"/>
</dbReference>
<name>A0ABR1VHK4_9PEZI</name>
<evidence type="ECO:0000256" key="1">
    <source>
        <dbReference type="SAM" id="MobiDB-lite"/>
    </source>
</evidence>
<feature type="compositionally biased region" description="Basic and acidic residues" evidence="1">
    <location>
        <begin position="17"/>
        <end position="35"/>
    </location>
</feature>
<evidence type="ECO:0000313" key="2">
    <source>
        <dbReference type="EMBL" id="KAK8070357.1"/>
    </source>
</evidence>
<comment type="caution">
    <text evidence="2">The sequence shown here is derived from an EMBL/GenBank/DDBJ whole genome shotgun (WGS) entry which is preliminary data.</text>
</comment>
<protein>
    <submittedName>
        <fullName evidence="2">Uncharacterized protein</fullName>
    </submittedName>
</protein>
<organism evidence="2 3">
    <name type="scientific">Apiospora hydei</name>
    <dbReference type="NCBI Taxonomy" id="1337664"/>
    <lineage>
        <taxon>Eukaryota</taxon>
        <taxon>Fungi</taxon>
        <taxon>Dikarya</taxon>
        <taxon>Ascomycota</taxon>
        <taxon>Pezizomycotina</taxon>
        <taxon>Sordariomycetes</taxon>
        <taxon>Xylariomycetidae</taxon>
        <taxon>Amphisphaeriales</taxon>
        <taxon>Apiosporaceae</taxon>
        <taxon>Apiospora</taxon>
    </lineage>
</organism>
<feature type="region of interest" description="Disordered" evidence="1">
    <location>
        <begin position="1"/>
        <end position="35"/>
    </location>
</feature>
<accession>A0ABR1VHK4</accession>
<dbReference type="RefSeq" id="XP_066664165.1">
    <property type="nucleotide sequence ID" value="XM_066814875.1"/>
</dbReference>
<sequence>MTLASRAPFTVEPCMQSEDRRHLPRNQRDSRVDDSRRCDLTPTALHHGGMHICASMNVLSKWAQSPSSMSEVITTDLGDVLYSYSTLLYAVSRLCLWSLAPIGGDSPTQAGGAGLALRVQQLECGDQQSCAALLL</sequence>
<evidence type="ECO:0000313" key="3">
    <source>
        <dbReference type="Proteomes" id="UP001433268"/>
    </source>
</evidence>
<dbReference type="Proteomes" id="UP001433268">
    <property type="component" value="Unassembled WGS sequence"/>
</dbReference>
<proteinExistence type="predicted"/>